<dbReference type="InterPro" id="IPR005467">
    <property type="entry name" value="His_kinase_dom"/>
</dbReference>
<evidence type="ECO:0000256" key="9">
    <source>
        <dbReference type="ARBA" id="ARBA00023012"/>
    </source>
</evidence>
<dbReference type="EC" id="2.7.13.3" evidence="3"/>
<organism evidence="14 15">
    <name type="scientific">Curtobacterium poinsettiae</name>
    <dbReference type="NCBI Taxonomy" id="159612"/>
    <lineage>
        <taxon>Bacteria</taxon>
        <taxon>Bacillati</taxon>
        <taxon>Actinomycetota</taxon>
        <taxon>Actinomycetes</taxon>
        <taxon>Micrococcales</taxon>
        <taxon>Microbacteriaceae</taxon>
        <taxon>Curtobacterium</taxon>
    </lineage>
</organism>
<keyword evidence="15" id="KW-1185">Reference proteome</keyword>
<keyword evidence="9" id="KW-0902">Two-component regulatory system</keyword>
<dbReference type="RefSeq" id="WP_159556632.1">
    <property type="nucleotide sequence ID" value="NZ_JAHEXB010000004.1"/>
</dbReference>
<dbReference type="Pfam" id="PF00672">
    <property type="entry name" value="HAMP"/>
    <property type="match status" value="1"/>
</dbReference>
<name>A0ABT3S4U3_9MICO</name>
<keyword evidence="8 11" id="KW-1133">Transmembrane helix</keyword>
<dbReference type="InterPro" id="IPR003660">
    <property type="entry name" value="HAMP_dom"/>
</dbReference>
<feature type="transmembrane region" description="Helical" evidence="11">
    <location>
        <begin position="28"/>
        <end position="54"/>
    </location>
</feature>
<evidence type="ECO:0000313" key="14">
    <source>
        <dbReference type="EMBL" id="MCX2849274.1"/>
    </source>
</evidence>
<dbReference type="PANTHER" id="PTHR45436:SF5">
    <property type="entry name" value="SENSOR HISTIDINE KINASE TRCS"/>
    <property type="match status" value="1"/>
</dbReference>
<keyword evidence="7 14" id="KW-0418">Kinase</keyword>
<dbReference type="SMART" id="SM00388">
    <property type="entry name" value="HisKA"/>
    <property type="match status" value="1"/>
</dbReference>
<dbReference type="PROSITE" id="PS50109">
    <property type="entry name" value="HIS_KIN"/>
    <property type="match status" value="1"/>
</dbReference>
<evidence type="ECO:0000256" key="11">
    <source>
        <dbReference type="SAM" id="Phobius"/>
    </source>
</evidence>
<reference evidence="14 15" key="1">
    <citation type="submission" date="2022-11" db="EMBL/GenBank/DDBJ databases">
        <title>Taxonomy of Curtobacterium flaccumfaciens.</title>
        <authorList>
            <person name="Osdaghi E."/>
            <person name="Taghavi S.M."/>
            <person name="Hamidizade M."/>
            <person name="Abachi H."/>
            <person name="Fazliarab A."/>
            <person name="Baeyen S."/>
            <person name="Portier P."/>
            <person name="Van Vaerenbergh J."/>
            <person name="Jacques M.-A."/>
        </authorList>
    </citation>
    <scope>NUCLEOTIDE SEQUENCE [LARGE SCALE GENOMIC DNA]</scope>
    <source>
        <strain evidence="14 15">LMG 3715</strain>
    </source>
</reference>
<evidence type="ECO:0000256" key="3">
    <source>
        <dbReference type="ARBA" id="ARBA00012438"/>
    </source>
</evidence>
<protein>
    <recommendedName>
        <fullName evidence="3">histidine kinase</fullName>
        <ecNumber evidence="3">2.7.13.3</ecNumber>
    </recommendedName>
</protein>
<evidence type="ECO:0000259" key="13">
    <source>
        <dbReference type="PROSITE" id="PS50885"/>
    </source>
</evidence>
<dbReference type="SUPFAM" id="SSF47384">
    <property type="entry name" value="Homodimeric domain of signal transducing histidine kinase"/>
    <property type="match status" value="1"/>
</dbReference>
<evidence type="ECO:0000313" key="15">
    <source>
        <dbReference type="Proteomes" id="UP001207276"/>
    </source>
</evidence>
<dbReference type="InterPro" id="IPR036890">
    <property type="entry name" value="HATPase_C_sf"/>
</dbReference>
<dbReference type="InterPro" id="IPR003594">
    <property type="entry name" value="HATPase_dom"/>
</dbReference>
<evidence type="ECO:0000256" key="8">
    <source>
        <dbReference type="ARBA" id="ARBA00022989"/>
    </source>
</evidence>
<comment type="catalytic activity">
    <reaction evidence="1">
        <text>ATP + protein L-histidine = ADP + protein N-phospho-L-histidine.</text>
        <dbReference type="EC" id="2.7.13.3"/>
    </reaction>
</comment>
<gene>
    <name evidence="14" type="ORF">ORG12_11375</name>
</gene>
<dbReference type="GO" id="GO:0016301">
    <property type="term" value="F:kinase activity"/>
    <property type="evidence" value="ECO:0007669"/>
    <property type="project" value="UniProtKB-KW"/>
</dbReference>
<comment type="caution">
    <text evidence="14">The sequence shown here is derived from an EMBL/GenBank/DDBJ whole genome shotgun (WGS) entry which is preliminary data.</text>
</comment>
<dbReference type="Pfam" id="PF00512">
    <property type="entry name" value="HisKA"/>
    <property type="match status" value="1"/>
</dbReference>
<dbReference type="Proteomes" id="UP001207276">
    <property type="component" value="Unassembled WGS sequence"/>
</dbReference>
<sequence>MADGSSPGTRPGAPTRPRRFRSVRARTTLGAGLVVLAALVIGAVAFVVVLRLVLLDGVRTSAEAGLEQVSSRVEADGASAVTDYEDVLVQVIGDGGAVLAHGEDADGDALPTADESRWSHDGERWLLVADDVDLPGGGEATLVYGASLDQADTAVRTAVALLAVGVPVLVLLLVAVTWAVTGRSLRPVERMRTEVETIRAAHPDARVEVPDTGDEVARLATTMNAMLDRLDRSAESQRRFVSDASHELRSPIASIRQHAEVAVAHPERSDVADLADVVRSEAVRLQDLVAGLLELSRLDEGGIRARRPVDLDDLALDAVARARARATTGAEAGAWSGPDGAVRAVRVDGSAISAARVLGDERVLAGVVRNLVDNAVRHASTRVAVSLTEHDGSAVLTVDDDGAGVPEGERERVFERFVRLDEARSRDAGGAGLGLAIVRDAVRAHGGDATVVASPLGGARFVVRIALGG</sequence>
<keyword evidence="4" id="KW-0597">Phosphoprotein</keyword>
<dbReference type="InterPro" id="IPR004358">
    <property type="entry name" value="Sig_transdc_His_kin-like_C"/>
</dbReference>
<evidence type="ECO:0000259" key="12">
    <source>
        <dbReference type="PROSITE" id="PS50109"/>
    </source>
</evidence>
<evidence type="ECO:0000256" key="2">
    <source>
        <dbReference type="ARBA" id="ARBA00004236"/>
    </source>
</evidence>
<accession>A0ABT3S4U3</accession>
<dbReference type="Gene3D" id="6.10.340.10">
    <property type="match status" value="1"/>
</dbReference>
<comment type="subcellular location">
    <subcellularLocation>
        <location evidence="2">Cell membrane</location>
    </subcellularLocation>
</comment>
<keyword evidence="10 11" id="KW-0472">Membrane</keyword>
<dbReference type="SUPFAM" id="SSF55874">
    <property type="entry name" value="ATPase domain of HSP90 chaperone/DNA topoisomerase II/histidine kinase"/>
    <property type="match status" value="1"/>
</dbReference>
<dbReference type="InterPro" id="IPR003661">
    <property type="entry name" value="HisK_dim/P_dom"/>
</dbReference>
<dbReference type="CDD" id="cd00082">
    <property type="entry name" value="HisKA"/>
    <property type="match status" value="1"/>
</dbReference>
<evidence type="ECO:0000256" key="5">
    <source>
        <dbReference type="ARBA" id="ARBA00022679"/>
    </source>
</evidence>
<dbReference type="CDD" id="cd06225">
    <property type="entry name" value="HAMP"/>
    <property type="match status" value="1"/>
</dbReference>
<evidence type="ECO:0000256" key="6">
    <source>
        <dbReference type="ARBA" id="ARBA00022692"/>
    </source>
</evidence>
<dbReference type="SMART" id="SM00304">
    <property type="entry name" value="HAMP"/>
    <property type="match status" value="1"/>
</dbReference>
<feature type="domain" description="Histidine kinase" evidence="12">
    <location>
        <begin position="243"/>
        <end position="469"/>
    </location>
</feature>
<dbReference type="PANTHER" id="PTHR45436">
    <property type="entry name" value="SENSOR HISTIDINE KINASE YKOH"/>
    <property type="match status" value="1"/>
</dbReference>
<dbReference type="EMBL" id="JAPJDE010000004">
    <property type="protein sequence ID" value="MCX2849274.1"/>
    <property type="molecule type" value="Genomic_DNA"/>
</dbReference>
<dbReference type="PRINTS" id="PR00344">
    <property type="entry name" value="BCTRLSENSOR"/>
</dbReference>
<keyword evidence="6 11" id="KW-0812">Transmembrane</keyword>
<dbReference type="SUPFAM" id="SSF158472">
    <property type="entry name" value="HAMP domain-like"/>
    <property type="match status" value="1"/>
</dbReference>
<feature type="transmembrane region" description="Helical" evidence="11">
    <location>
        <begin position="158"/>
        <end position="181"/>
    </location>
</feature>
<evidence type="ECO:0000256" key="4">
    <source>
        <dbReference type="ARBA" id="ARBA00022553"/>
    </source>
</evidence>
<feature type="domain" description="HAMP" evidence="13">
    <location>
        <begin position="182"/>
        <end position="235"/>
    </location>
</feature>
<dbReference type="PROSITE" id="PS50885">
    <property type="entry name" value="HAMP"/>
    <property type="match status" value="1"/>
</dbReference>
<dbReference type="Pfam" id="PF02518">
    <property type="entry name" value="HATPase_c"/>
    <property type="match status" value="1"/>
</dbReference>
<dbReference type="SMART" id="SM00387">
    <property type="entry name" value="HATPase_c"/>
    <property type="match status" value="1"/>
</dbReference>
<evidence type="ECO:0000256" key="7">
    <source>
        <dbReference type="ARBA" id="ARBA00022777"/>
    </source>
</evidence>
<dbReference type="InterPro" id="IPR036097">
    <property type="entry name" value="HisK_dim/P_sf"/>
</dbReference>
<keyword evidence="5" id="KW-0808">Transferase</keyword>
<evidence type="ECO:0000256" key="1">
    <source>
        <dbReference type="ARBA" id="ARBA00000085"/>
    </source>
</evidence>
<dbReference type="InterPro" id="IPR050428">
    <property type="entry name" value="TCS_sensor_his_kinase"/>
</dbReference>
<evidence type="ECO:0000256" key="10">
    <source>
        <dbReference type="ARBA" id="ARBA00023136"/>
    </source>
</evidence>
<proteinExistence type="predicted"/>
<dbReference type="Gene3D" id="3.30.565.10">
    <property type="entry name" value="Histidine kinase-like ATPase, C-terminal domain"/>
    <property type="match status" value="1"/>
</dbReference>
<dbReference type="Gene3D" id="1.10.287.130">
    <property type="match status" value="1"/>
</dbReference>